<comment type="caution">
    <text evidence="2">The sequence shown here is derived from an EMBL/GenBank/DDBJ whole genome shotgun (WGS) entry which is preliminary data.</text>
</comment>
<evidence type="ECO:0000313" key="2">
    <source>
        <dbReference type="EMBL" id="MBB5775987.1"/>
    </source>
</evidence>
<name>A0A7W9G2M4_9ACTN</name>
<dbReference type="RefSeq" id="WP_185069584.1">
    <property type="nucleotide sequence ID" value="NZ_JACHMB010000001.1"/>
</dbReference>
<reference evidence="2 3" key="1">
    <citation type="submission" date="2020-08" db="EMBL/GenBank/DDBJ databases">
        <title>Sequencing the genomes of 1000 actinobacteria strains.</title>
        <authorList>
            <person name="Klenk H.-P."/>
        </authorList>
    </citation>
    <scope>NUCLEOTIDE SEQUENCE [LARGE SCALE GENOMIC DNA]</scope>
    <source>
        <strain evidence="2 3">DSM 45507</strain>
    </source>
</reference>
<gene>
    <name evidence="2" type="ORF">HD596_002743</name>
</gene>
<dbReference type="AlphaFoldDB" id="A0A7W9G2M4"/>
<feature type="compositionally biased region" description="Polar residues" evidence="1">
    <location>
        <begin position="1"/>
        <end position="10"/>
    </location>
</feature>
<proteinExistence type="predicted"/>
<evidence type="ECO:0000313" key="3">
    <source>
        <dbReference type="Proteomes" id="UP000579153"/>
    </source>
</evidence>
<accession>A0A7W9G2M4</accession>
<dbReference type="Proteomes" id="UP000579153">
    <property type="component" value="Unassembled WGS sequence"/>
</dbReference>
<feature type="region of interest" description="Disordered" evidence="1">
    <location>
        <begin position="1"/>
        <end position="25"/>
    </location>
</feature>
<sequence>MNAAATSVSQVPLAPPFGVPTRVHDRPSQCTTYGSIWWPLVRLGAYPTAHTSSKARAVTPDSTL</sequence>
<keyword evidence="3" id="KW-1185">Reference proteome</keyword>
<protein>
    <submittedName>
        <fullName evidence="2">Uncharacterized protein</fullName>
    </submittedName>
</protein>
<dbReference type="EMBL" id="JACHMB010000001">
    <property type="protein sequence ID" value="MBB5775987.1"/>
    <property type="molecule type" value="Genomic_DNA"/>
</dbReference>
<organism evidence="2 3">
    <name type="scientific">Nonomuraea jabiensis</name>
    <dbReference type="NCBI Taxonomy" id="882448"/>
    <lineage>
        <taxon>Bacteria</taxon>
        <taxon>Bacillati</taxon>
        <taxon>Actinomycetota</taxon>
        <taxon>Actinomycetes</taxon>
        <taxon>Streptosporangiales</taxon>
        <taxon>Streptosporangiaceae</taxon>
        <taxon>Nonomuraea</taxon>
    </lineage>
</organism>
<evidence type="ECO:0000256" key="1">
    <source>
        <dbReference type="SAM" id="MobiDB-lite"/>
    </source>
</evidence>